<dbReference type="Pfam" id="PF05697">
    <property type="entry name" value="Trigger_N"/>
    <property type="match status" value="1"/>
</dbReference>
<accession>A0ABY5VWP8</accession>
<feature type="domain" description="Trigger factor ribosome-binding bacterial" evidence="14">
    <location>
        <begin position="1"/>
        <end position="144"/>
    </location>
</feature>
<dbReference type="NCBIfam" id="TIGR00115">
    <property type="entry name" value="tig"/>
    <property type="match status" value="1"/>
</dbReference>
<feature type="domain" description="Trigger factor C-terminal" evidence="15">
    <location>
        <begin position="258"/>
        <end position="419"/>
    </location>
</feature>
<comment type="catalytic activity">
    <reaction evidence="1 11">
        <text>[protein]-peptidylproline (omega=180) = [protein]-peptidylproline (omega=0)</text>
        <dbReference type="Rhea" id="RHEA:16237"/>
        <dbReference type="Rhea" id="RHEA-COMP:10747"/>
        <dbReference type="Rhea" id="RHEA-COMP:10748"/>
        <dbReference type="ChEBI" id="CHEBI:83833"/>
        <dbReference type="ChEBI" id="CHEBI:83834"/>
        <dbReference type="EC" id="5.2.1.8"/>
    </reaction>
</comment>
<keyword evidence="7 11" id="KW-0143">Chaperone</keyword>
<feature type="domain" description="PPIase FKBP-type" evidence="13">
    <location>
        <begin position="158"/>
        <end position="215"/>
    </location>
</feature>
<dbReference type="InterPro" id="IPR027304">
    <property type="entry name" value="Trigger_fact/SurA_dom_sf"/>
</dbReference>
<reference evidence="16" key="2">
    <citation type="submission" date="2022-09" db="EMBL/GenBank/DDBJ databases">
        <title>Biosynthetic gene clusters of Dactylosporangioum fulvum.</title>
        <authorList>
            <person name="Caradec T."/>
        </authorList>
    </citation>
    <scope>NUCLEOTIDE SEQUENCE</scope>
    <source>
        <strain evidence="16">NRRL B-16292</strain>
    </source>
</reference>
<dbReference type="InterPro" id="IPR005215">
    <property type="entry name" value="Trig_fac"/>
</dbReference>
<evidence type="ECO:0000256" key="3">
    <source>
        <dbReference type="ARBA" id="ARBA00013194"/>
    </source>
</evidence>
<dbReference type="Pfam" id="PF05698">
    <property type="entry name" value="Trigger_C"/>
    <property type="match status" value="1"/>
</dbReference>
<evidence type="ECO:0000256" key="1">
    <source>
        <dbReference type="ARBA" id="ARBA00000971"/>
    </source>
</evidence>
<name>A0ABY5VWP8_9ACTN</name>
<dbReference type="GO" id="GO:0003755">
    <property type="term" value="F:peptidyl-prolyl cis-trans isomerase activity"/>
    <property type="evidence" value="ECO:0007669"/>
    <property type="project" value="UniProtKB-EC"/>
</dbReference>
<keyword evidence="11" id="KW-0963">Cytoplasm</keyword>
<dbReference type="InterPro" id="IPR037041">
    <property type="entry name" value="Trigger_fac_C_sf"/>
</dbReference>
<keyword evidence="8 11" id="KW-0413">Isomerase</keyword>
<dbReference type="InterPro" id="IPR046357">
    <property type="entry name" value="PPIase_dom_sf"/>
</dbReference>
<sequence>MKSTVETLSPTRVRLEIEVPFAELEPSLKKAYREIGSQVNIPGFRRGKVPTAVIDQRVGRGAVLNEAVQEIIPTQILAAVREHEVRTLGRPEVEITEFADGQPLKFRAEVDVRPEITLPDLSAIEVTVDALSVTDEDVEEQLKGLRDRFATLKTVERTALVGDYVQIDLVAKVDGEEVPGGSATNVSHEVGSGQLVPGLDDVLVGMGTGDSTTFTTQLVGGEFEGRDAEVSVTVKSVKDKQLPELDDEFAQLASEFDTLDELKEDLSTRLTRVKRMEQLYSARDLALKAVIDATDVPAPEGVVKDEVESRKESMNDQLQRIGASFDDYLQTEGKTAEEMDAELNEAAVEGVKVQLVLDTLADAEDVQVSDDEFGHEIVHRAQRAGMGPQQYYDQLVQAGVAGAVFGDVRRGKALGLVLERVKILDAEGNTLSLDDLRGAADSHEGHDHGDHEGHDH</sequence>
<dbReference type="Gene3D" id="1.10.3120.10">
    <property type="entry name" value="Trigger factor, C-terminal domain"/>
    <property type="match status" value="1"/>
</dbReference>
<comment type="domain">
    <text evidence="11">Consists of 3 domains; the N-terminus binds the ribosome, the middle domain has PPIase activity, while the C-terminus has intrinsic chaperone activity on its own.</text>
</comment>
<dbReference type="SUPFAM" id="SSF109998">
    <property type="entry name" value="Triger factor/SurA peptide-binding domain-like"/>
    <property type="match status" value="1"/>
</dbReference>
<dbReference type="InterPro" id="IPR036611">
    <property type="entry name" value="Trigger_fac_ribosome-bd_sf"/>
</dbReference>
<evidence type="ECO:0000256" key="2">
    <source>
        <dbReference type="ARBA" id="ARBA00005464"/>
    </source>
</evidence>
<dbReference type="PIRSF" id="PIRSF003095">
    <property type="entry name" value="Trigger_factor"/>
    <property type="match status" value="1"/>
</dbReference>
<gene>
    <name evidence="11 16" type="primary">tig</name>
    <name evidence="16" type="ORF">Dfulv_42285</name>
</gene>
<reference evidence="16" key="1">
    <citation type="submission" date="2021-04" db="EMBL/GenBank/DDBJ databases">
        <authorList>
            <person name="Hartkoorn R.C."/>
            <person name="Beaudoing E."/>
            <person name="Hot D."/>
        </authorList>
    </citation>
    <scope>NUCLEOTIDE SEQUENCE</scope>
    <source>
        <strain evidence="16">NRRL B-16292</strain>
    </source>
</reference>
<evidence type="ECO:0000259" key="15">
    <source>
        <dbReference type="Pfam" id="PF05698"/>
    </source>
</evidence>
<evidence type="ECO:0000256" key="10">
    <source>
        <dbReference type="ARBA" id="ARBA00029986"/>
    </source>
</evidence>
<evidence type="ECO:0000256" key="9">
    <source>
        <dbReference type="ARBA" id="ARBA00023306"/>
    </source>
</evidence>
<dbReference type="EC" id="5.2.1.8" evidence="3 11"/>
<evidence type="ECO:0000256" key="5">
    <source>
        <dbReference type="ARBA" id="ARBA00022618"/>
    </source>
</evidence>
<dbReference type="PANTHER" id="PTHR30560:SF3">
    <property type="entry name" value="TRIGGER FACTOR-LIKE PROTEIN TIG, CHLOROPLASTIC"/>
    <property type="match status" value="1"/>
</dbReference>
<dbReference type="InterPro" id="IPR001179">
    <property type="entry name" value="PPIase_FKBP_dom"/>
</dbReference>
<dbReference type="Gene3D" id="3.10.50.40">
    <property type="match status" value="1"/>
</dbReference>
<evidence type="ECO:0000313" key="16">
    <source>
        <dbReference type="EMBL" id="UWP81675.1"/>
    </source>
</evidence>
<evidence type="ECO:0000259" key="14">
    <source>
        <dbReference type="Pfam" id="PF05697"/>
    </source>
</evidence>
<dbReference type="RefSeq" id="WP_259859444.1">
    <property type="nucleotide sequence ID" value="NZ_BAAAST010000143.1"/>
</dbReference>
<dbReference type="Proteomes" id="UP001059617">
    <property type="component" value="Chromosome"/>
</dbReference>
<comment type="similarity">
    <text evidence="2 11">Belongs to the FKBP-type PPIase family. Tig subfamily.</text>
</comment>
<dbReference type="InterPro" id="IPR008880">
    <property type="entry name" value="Trigger_fac_C"/>
</dbReference>
<dbReference type="Pfam" id="PF00254">
    <property type="entry name" value="FKBP_C"/>
    <property type="match status" value="1"/>
</dbReference>
<dbReference type="HAMAP" id="MF_00303">
    <property type="entry name" value="Trigger_factor_Tig"/>
    <property type="match status" value="1"/>
</dbReference>
<dbReference type="SUPFAM" id="SSF102735">
    <property type="entry name" value="Trigger factor ribosome-binding domain"/>
    <property type="match status" value="1"/>
</dbReference>
<comment type="function">
    <text evidence="11">Involved in protein export. Acts as a chaperone by maintaining the newly synthesized protein in an open conformation. Functions as a peptidyl-prolyl cis-trans isomerase.</text>
</comment>
<dbReference type="InterPro" id="IPR008881">
    <property type="entry name" value="Trigger_fac_ribosome-bd_bac"/>
</dbReference>
<evidence type="ECO:0000256" key="7">
    <source>
        <dbReference type="ARBA" id="ARBA00023186"/>
    </source>
</evidence>
<keyword evidence="5 11" id="KW-0132">Cell division</keyword>
<evidence type="ECO:0000259" key="13">
    <source>
        <dbReference type="Pfam" id="PF00254"/>
    </source>
</evidence>
<proteinExistence type="inferred from homology"/>
<keyword evidence="9 11" id="KW-0131">Cell cycle</keyword>
<keyword evidence="6 11" id="KW-0697">Rotamase</keyword>
<evidence type="ECO:0000313" key="17">
    <source>
        <dbReference type="Proteomes" id="UP001059617"/>
    </source>
</evidence>
<evidence type="ECO:0000256" key="12">
    <source>
        <dbReference type="SAM" id="MobiDB-lite"/>
    </source>
</evidence>
<dbReference type="PANTHER" id="PTHR30560">
    <property type="entry name" value="TRIGGER FACTOR CHAPERONE AND PEPTIDYL-PROLYL CIS/TRANS ISOMERASE"/>
    <property type="match status" value="1"/>
</dbReference>
<organism evidence="16 17">
    <name type="scientific">Dactylosporangium fulvum</name>
    <dbReference type="NCBI Taxonomy" id="53359"/>
    <lineage>
        <taxon>Bacteria</taxon>
        <taxon>Bacillati</taxon>
        <taxon>Actinomycetota</taxon>
        <taxon>Actinomycetes</taxon>
        <taxon>Micromonosporales</taxon>
        <taxon>Micromonosporaceae</taxon>
        <taxon>Dactylosporangium</taxon>
    </lineage>
</organism>
<evidence type="ECO:0000256" key="11">
    <source>
        <dbReference type="HAMAP-Rule" id="MF_00303"/>
    </source>
</evidence>
<keyword evidence="17" id="KW-1185">Reference proteome</keyword>
<evidence type="ECO:0000256" key="6">
    <source>
        <dbReference type="ARBA" id="ARBA00023110"/>
    </source>
</evidence>
<protein>
    <recommendedName>
        <fullName evidence="4 11">Trigger factor</fullName>
        <shortName evidence="11">TF</shortName>
        <ecNumber evidence="3 11">5.2.1.8</ecNumber>
    </recommendedName>
    <alternativeName>
        <fullName evidence="10 11">PPIase</fullName>
    </alternativeName>
</protein>
<evidence type="ECO:0000256" key="8">
    <source>
        <dbReference type="ARBA" id="ARBA00023235"/>
    </source>
</evidence>
<dbReference type="SUPFAM" id="SSF54534">
    <property type="entry name" value="FKBP-like"/>
    <property type="match status" value="1"/>
</dbReference>
<feature type="region of interest" description="Disordered" evidence="12">
    <location>
        <begin position="436"/>
        <end position="456"/>
    </location>
</feature>
<comment type="subcellular location">
    <subcellularLocation>
        <location evidence="11">Cytoplasm</location>
    </subcellularLocation>
    <text evidence="11">About half TF is bound to the ribosome near the polypeptide exit tunnel while the other half is free in the cytoplasm.</text>
</comment>
<dbReference type="Gene3D" id="3.30.70.1050">
    <property type="entry name" value="Trigger factor ribosome-binding domain"/>
    <property type="match status" value="1"/>
</dbReference>
<dbReference type="EMBL" id="CP073720">
    <property type="protein sequence ID" value="UWP81675.1"/>
    <property type="molecule type" value="Genomic_DNA"/>
</dbReference>
<evidence type="ECO:0000256" key="4">
    <source>
        <dbReference type="ARBA" id="ARBA00016902"/>
    </source>
</evidence>